<organism evidence="5 6">
    <name type="scientific">Stenotrophomonas maltophilia</name>
    <name type="common">Pseudomonas maltophilia</name>
    <name type="synonym">Xanthomonas maltophilia</name>
    <dbReference type="NCBI Taxonomy" id="40324"/>
    <lineage>
        <taxon>Bacteria</taxon>
        <taxon>Pseudomonadati</taxon>
        <taxon>Pseudomonadota</taxon>
        <taxon>Gammaproteobacteria</taxon>
        <taxon>Lysobacterales</taxon>
        <taxon>Lysobacteraceae</taxon>
        <taxon>Stenotrophomonas</taxon>
        <taxon>Stenotrophomonas maltophilia group</taxon>
    </lineage>
</organism>
<name>A0A7V8JMI3_STEMA</name>
<dbReference type="InterPro" id="IPR003599">
    <property type="entry name" value="Ig_sub"/>
</dbReference>
<gene>
    <name evidence="5" type="ORF">GAK31_01619</name>
</gene>
<dbReference type="Pfam" id="PF18565">
    <property type="entry name" value="Glyco_hydro2_C5"/>
    <property type="match status" value="1"/>
</dbReference>
<dbReference type="SUPFAM" id="SSF51445">
    <property type="entry name" value="(Trans)glycosidases"/>
    <property type="match status" value="1"/>
</dbReference>
<dbReference type="Pfam" id="PF13364">
    <property type="entry name" value="BetaGal_ABD2"/>
    <property type="match status" value="1"/>
</dbReference>
<protein>
    <submittedName>
        <fullName evidence="5">Beta-galactosidase BoGH2A</fullName>
    </submittedName>
</protein>
<dbReference type="InterPro" id="IPR032311">
    <property type="entry name" value="DUF4982"/>
</dbReference>
<dbReference type="Pfam" id="PF02836">
    <property type="entry name" value="Glyco_hydro_2_C"/>
    <property type="match status" value="1"/>
</dbReference>
<dbReference type="InterPro" id="IPR013783">
    <property type="entry name" value="Ig-like_fold"/>
</dbReference>
<dbReference type="InterPro" id="IPR017853">
    <property type="entry name" value="GH"/>
</dbReference>
<accession>A0A7V8JMI3</accession>
<dbReference type="InterPro" id="IPR006103">
    <property type="entry name" value="Glyco_hydro_2_cat"/>
</dbReference>
<evidence type="ECO:0000313" key="5">
    <source>
        <dbReference type="EMBL" id="KAF1016135.1"/>
    </source>
</evidence>
<keyword evidence="3" id="KW-0326">Glycosidase</keyword>
<evidence type="ECO:0000313" key="6">
    <source>
        <dbReference type="Proteomes" id="UP000487117"/>
    </source>
</evidence>
<dbReference type="Pfam" id="PF16355">
    <property type="entry name" value="DUF4982"/>
    <property type="match status" value="1"/>
</dbReference>
<dbReference type="InterPro" id="IPR040605">
    <property type="entry name" value="Glyco_hydro2_dom5"/>
</dbReference>
<keyword evidence="2" id="KW-0378">Hydrolase</keyword>
<feature type="domain" description="Ig-like" evidence="4">
    <location>
        <begin position="933"/>
        <end position="1095"/>
    </location>
</feature>
<dbReference type="InterPro" id="IPR008979">
    <property type="entry name" value="Galactose-bd-like_sf"/>
</dbReference>
<dbReference type="InterPro" id="IPR036156">
    <property type="entry name" value="Beta-gal/glucu_dom_sf"/>
</dbReference>
<dbReference type="Pfam" id="PF00703">
    <property type="entry name" value="Glyco_hydro_2"/>
    <property type="match status" value="1"/>
</dbReference>
<dbReference type="Gene3D" id="3.20.20.80">
    <property type="entry name" value="Glycosidases"/>
    <property type="match status" value="1"/>
</dbReference>
<dbReference type="PROSITE" id="PS50835">
    <property type="entry name" value="IG_LIKE"/>
    <property type="match status" value="1"/>
</dbReference>
<comment type="similarity">
    <text evidence="1">Belongs to the glycosyl hydrolase 2 family.</text>
</comment>
<dbReference type="SUPFAM" id="SSF48726">
    <property type="entry name" value="Immunoglobulin"/>
    <property type="match status" value="2"/>
</dbReference>
<dbReference type="Pfam" id="PF07679">
    <property type="entry name" value="I-set"/>
    <property type="match status" value="1"/>
</dbReference>
<dbReference type="AlphaFoldDB" id="A0A7V8JMI3"/>
<evidence type="ECO:0000256" key="3">
    <source>
        <dbReference type="ARBA" id="ARBA00023295"/>
    </source>
</evidence>
<evidence type="ECO:0000259" key="4">
    <source>
        <dbReference type="PROSITE" id="PS50835"/>
    </source>
</evidence>
<dbReference type="PANTHER" id="PTHR42732:SF1">
    <property type="entry name" value="BETA-MANNOSIDASE"/>
    <property type="match status" value="1"/>
</dbReference>
<dbReference type="SUPFAM" id="SSF49303">
    <property type="entry name" value="beta-Galactosidase/glucuronidase domain"/>
    <property type="match status" value="1"/>
</dbReference>
<dbReference type="SMART" id="SM00409">
    <property type="entry name" value="IG"/>
    <property type="match status" value="3"/>
</dbReference>
<dbReference type="Gene3D" id="2.60.120.260">
    <property type="entry name" value="Galactose-binding domain-like"/>
    <property type="match status" value="1"/>
</dbReference>
<evidence type="ECO:0000256" key="1">
    <source>
        <dbReference type="ARBA" id="ARBA00007401"/>
    </source>
</evidence>
<dbReference type="Gene3D" id="2.60.40.10">
    <property type="entry name" value="Immunoglobulins"/>
    <property type="match status" value="6"/>
</dbReference>
<dbReference type="InterPro" id="IPR036179">
    <property type="entry name" value="Ig-like_dom_sf"/>
</dbReference>
<reference evidence="6" key="1">
    <citation type="journal article" date="2020" name="MBio">
        <title>Horizontal gene transfer to a defensive symbiont with a reduced genome amongst a multipartite beetle microbiome.</title>
        <authorList>
            <person name="Waterworth S.C."/>
            <person name="Florez L.V."/>
            <person name="Rees E.R."/>
            <person name="Hertweck C."/>
            <person name="Kaltenpoth M."/>
            <person name="Kwan J.C."/>
        </authorList>
    </citation>
    <scope>NUCLEOTIDE SEQUENCE [LARGE SCALE GENOMIC DNA]</scope>
</reference>
<dbReference type="Proteomes" id="UP000487117">
    <property type="component" value="Unassembled WGS sequence"/>
</dbReference>
<sequence length="1095" mass="118826">MAPPISERIKINMGATPWKYIRDNDPPDAMKPGFDDSGWQSVGIPHSINENEMFSNTQSGGGAGFMHGRAWYRKHFALPSSYAGRKILVEFEGAHTGVQVYVNGQLVRGSSAFNRDATHVNGFLPFVIDITDMVRTDGSDNVMAVKVAANAKFFENLDFSGGFRFGQGDTGIFRPVYMYVTNRVHIPQNVYPVLNTWGTYIATESIADDRCSARVRVETNLLNETSEAQQAVLTTQILEAEGQVVAQAQETRTLPPNPASPLRPSSVVQYLNVANPVLWFPNNSTYGKPYMYRVNHIVSINGVVVDAAQSPLGIRTITWGRDFPIINGYAHHLWGASGRYDYPGLDTAVPEEQQWRDLKLLADAGGNIYRPGHSSSSPEFVAAADALGMFIVQPSGDGENGFAGSCYREAQPTSACPQNLINKYPVKLELHREMIVRDRSNPSILGWEANNGVMDHNFAQEVREVTNQWDPVATRAQVDRTPDDRNSDVLGCSRESCEMNVKDQFPNKPARSAEYWGRGEFRESYDHEIAMAAPFMDDWRRGVAHNAFGIAHWYLAETPGETSTFWSGVEDKRVRSLGDSMMDGGRLPKLLYYTYKAAWTPYALQPVVHLAHHWNRSGKVRVNAFSNCPAVNLYVNGRQQGSSQVPNSISIENNDTTQNTTGLVGQVHWDNVTFESGTLTAQCVDEFGTVKAEDSRVTAGPADHLELIVEPALQRPDGTTFKWTANGSDAVFLTARVVDAHGVVVPDASNAITFSVSDATVANYRGGWNHIVTNPDDFSPRNLAYHSPGDHELAAEGGLQRIAIRTTFKPGSVTITATSPGLGAGRATYAVEASDPQVQGIPEMPVVLLQPQDQLVSAGQPARFAVMAGGAGPLSFQWLRNGSPIAGATASTLVTAATVLGDTNTVFSVNVTNSKGVVQSRAAKLTVYPPVAPSFDTQIADQTLVEGAPVAFEVQVSGSPELTFQWLRNDVAIDGATSARYEIAAASLQDNGAVYKVRVANPVATVFLLPARLTVTPAQALEIGTQPLNQVAALNQSAKFSVTLKHGSAPVKYEWHGPRGVVGSNKAELQIDSVQSTDFGNYSVTITNAAGTVNS</sequence>
<evidence type="ECO:0000256" key="2">
    <source>
        <dbReference type="ARBA" id="ARBA00022801"/>
    </source>
</evidence>
<dbReference type="PANTHER" id="PTHR42732">
    <property type="entry name" value="BETA-GALACTOSIDASE"/>
    <property type="match status" value="1"/>
</dbReference>
<proteinExistence type="inferred from homology"/>
<dbReference type="InterPro" id="IPR006102">
    <property type="entry name" value="Ig-like_GH2"/>
</dbReference>
<comment type="caution">
    <text evidence="5">The sequence shown here is derived from an EMBL/GenBank/DDBJ whole genome shotgun (WGS) entry which is preliminary data.</text>
</comment>
<dbReference type="InterPro" id="IPR051913">
    <property type="entry name" value="GH2_Domain-Containing"/>
</dbReference>
<dbReference type="InterPro" id="IPR013098">
    <property type="entry name" value="Ig_I-set"/>
</dbReference>
<dbReference type="EMBL" id="WNDS01000002">
    <property type="protein sequence ID" value="KAF1016135.1"/>
    <property type="molecule type" value="Genomic_DNA"/>
</dbReference>
<dbReference type="InterPro" id="IPR007110">
    <property type="entry name" value="Ig-like_dom"/>
</dbReference>
<dbReference type="GO" id="GO:0005975">
    <property type="term" value="P:carbohydrate metabolic process"/>
    <property type="evidence" value="ECO:0007669"/>
    <property type="project" value="InterPro"/>
</dbReference>
<dbReference type="SUPFAM" id="SSF49785">
    <property type="entry name" value="Galactose-binding domain-like"/>
    <property type="match status" value="1"/>
</dbReference>
<dbReference type="GO" id="GO:0004553">
    <property type="term" value="F:hydrolase activity, hydrolyzing O-glycosyl compounds"/>
    <property type="evidence" value="ECO:0007669"/>
    <property type="project" value="InterPro"/>
</dbReference>
<dbReference type="InterPro" id="IPR025300">
    <property type="entry name" value="BetaGal_jelly_roll_dom"/>
</dbReference>